<evidence type="ECO:0000256" key="1">
    <source>
        <dbReference type="SAM" id="Phobius"/>
    </source>
</evidence>
<comment type="caution">
    <text evidence="3">The sequence shown here is derived from an EMBL/GenBank/DDBJ whole genome shotgun (WGS) entry which is preliminary data.</text>
</comment>
<dbReference type="EMBL" id="DVIU01000162">
    <property type="protein sequence ID" value="HIS36591.1"/>
    <property type="molecule type" value="Genomic_DNA"/>
</dbReference>
<dbReference type="Gene3D" id="3.30.700.10">
    <property type="entry name" value="Glycoprotein, Type 4 Pilin"/>
    <property type="match status" value="1"/>
</dbReference>
<feature type="transmembrane region" description="Helical" evidence="1">
    <location>
        <begin position="12"/>
        <end position="33"/>
    </location>
</feature>
<keyword evidence="1" id="KW-1133">Transmembrane helix</keyword>
<reference evidence="3" key="2">
    <citation type="journal article" date="2021" name="PeerJ">
        <title>Extensive microbial diversity within the chicken gut microbiome revealed by metagenomics and culture.</title>
        <authorList>
            <person name="Gilroy R."/>
            <person name="Ravi A."/>
            <person name="Getino M."/>
            <person name="Pursley I."/>
            <person name="Horton D.L."/>
            <person name="Alikhan N.F."/>
            <person name="Baker D."/>
            <person name="Gharbi K."/>
            <person name="Hall N."/>
            <person name="Watson M."/>
            <person name="Adriaenssens E.M."/>
            <person name="Foster-Nyarko E."/>
            <person name="Jarju S."/>
            <person name="Secka A."/>
            <person name="Antonio M."/>
            <person name="Oren A."/>
            <person name="Chaudhuri R.R."/>
            <person name="La Ragione R."/>
            <person name="Hildebrand F."/>
            <person name="Pallen M.J."/>
        </authorList>
    </citation>
    <scope>NUCLEOTIDE SEQUENCE</scope>
    <source>
        <strain evidence="3">6276</strain>
    </source>
</reference>
<dbReference type="InterPro" id="IPR046721">
    <property type="entry name" value="DUF6613"/>
</dbReference>
<evidence type="ECO:0000313" key="4">
    <source>
        <dbReference type="Proteomes" id="UP000823928"/>
    </source>
</evidence>
<name>A0A9D1JN37_9BACT</name>
<dbReference type="InterPro" id="IPR045584">
    <property type="entry name" value="Pilin-like"/>
</dbReference>
<dbReference type="Pfam" id="PF07963">
    <property type="entry name" value="N_methyl"/>
    <property type="match status" value="1"/>
</dbReference>
<evidence type="ECO:0000313" key="3">
    <source>
        <dbReference type="EMBL" id="HIS36591.1"/>
    </source>
</evidence>
<dbReference type="NCBIfam" id="TIGR02532">
    <property type="entry name" value="IV_pilin_GFxxxE"/>
    <property type="match status" value="1"/>
</dbReference>
<dbReference type="SUPFAM" id="SSF54523">
    <property type="entry name" value="Pili subunits"/>
    <property type="match status" value="1"/>
</dbReference>
<keyword evidence="1" id="KW-0812">Transmembrane</keyword>
<sequence>MKTKAFTLAEVLITLGIIGIVAAITLPVLVSNYKKKIVETRLKRFYSVANNALVTSQSENESWDFWYFNSSVDPSGTKDWYDKYLAEYWKTIKTEEISGGYIVVYFPDGSLVIIKSGVDYFYYPDAGKYSQDNFGKRKHMGKDMFAFAFYPQRKNSQNYRKGIQPYISNKTKVNEDGDIVNTGSYQFTVEELYNDPLRGCRKAENSTTAGAYCTEIIYQNGWKIPRNYPFKF</sequence>
<feature type="domain" description="DUF6613" evidence="2">
    <location>
        <begin position="29"/>
        <end position="232"/>
    </location>
</feature>
<reference evidence="3" key="1">
    <citation type="submission" date="2020-10" db="EMBL/GenBank/DDBJ databases">
        <authorList>
            <person name="Gilroy R."/>
        </authorList>
    </citation>
    <scope>NUCLEOTIDE SEQUENCE</scope>
    <source>
        <strain evidence="3">6276</strain>
    </source>
</reference>
<protein>
    <submittedName>
        <fullName evidence="3">Type II secretion system protein</fullName>
    </submittedName>
</protein>
<dbReference type="AlphaFoldDB" id="A0A9D1JN37"/>
<organism evidence="3 4">
    <name type="scientific">Candidatus Scatousia excrementigallinarum</name>
    <dbReference type="NCBI Taxonomy" id="2840935"/>
    <lineage>
        <taxon>Bacteria</taxon>
        <taxon>Candidatus Scatousia</taxon>
    </lineage>
</organism>
<dbReference type="Proteomes" id="UP000823928">
    <property type="component" value="Unassembled WGS sequence"/>
</dbReference>
<dbReference type="Pfam" id="PF20318">
    <property type="entry name" value="DUF6613"/>
    <property type="match status" value="1"/>
</dbReference>
<keyword evidence="1" id="KW-0472">Membrane</keyword>
<accession>A0A9D1JN37</accession>
<evidence type="ECO:0000259" key="2">
    <source>
        <dbReference type="Pfam" id="PF20318"/>
    </source>
</evidence>
<proteinExistence type="predicted"/>
<gene>
    <name evidence="3" type="ORF">IAC10_08180</name>
</gene>
<dbReference type="InterPro" id="IPR012902">
    <property type="entry name" value="N_methyl_site"/>
</dbReference>